<dbReference type="Pfam" id="PF13843">
    <property type="entry name" value="DDE_Tnp_1_7"/>
    <property type="match status" value="1"/>
</dbReference>
<dbReference type="InterPro" id="IPR052638">
    <property type="entry name" value="PiggyBac_TE-derived"/>
</dbReference>
<feature type="domain" description="PiggyBac transposable element-derived protein" evidence="1">
    <location>
        <begin position="1"/>
        <end position="280"/>
    </location>
</feature>
<dbReference type="PANTHER" id="PTHR47055:SF3">
    <property type="entry name" value="PHORBOL-ESTER_DAG-TYPE DOMAIN-CONTAINING PROTEIN"/>
    <property type="match status" value="1"/>
</dbReference>
<name>A0AAV8ZQS9_9CUCU</name>
<gene>
    <name evidence="2" type="ORF">NQ314_001886</name>
</gene>
<keyword evidence="3" id="KW-1185">Reference proteome</keyword>
<proteinExistence type="predicted"/>
<evidence type="ECO:0000313" key="3">
    <source>
        <dbReference type="Proteomes" id="UP001162156"/>
    </source>
</evidence>
<dbReference type="Proteomes" id="UP001162156">
    <property type="component" value="Unassembled WGS sequence"/>
</dbReference>
<dbReference type="AlphaFoldDB" id="A0AAV8ZQS9"/>
<accession>A0AAV8ZQS9</accession>
<dbReference type="PANTHER" id="PTHR47055">
    <property type="entry name" value="DDE_TNP_1_7 DOMAIN-CONTAINING PROTEIN"/>
    <property type="match status" value="1"/>
</dbReference>
<protein>
    <recommendedName>
        <fullName evidence="1">PiggyBac transposable element-derived protein domain-containing protein</fullName>
    </recommendedName>
</protein>
<evidence type="ECO:0000259" key="1">
    <source>
        <dbReference type="Pfam" id="PF13843"/>
    </source>
</evidence>
<evidence type="ECO:0000313" key="2">
    <source>
        <dbReference type="EMBL" id="KAJ8969183.1"/>
    </source>
</evidence>
<dbReference type="InterPro" id="IPR029526">
    <property type="entry name" value="PGBD"/>
</dbReference>
<organism evidence="2 3">
    <name type="scientific">Rhamnusium bicolor</name>
    <dbReference type="NCBI Taxonomy" id="1586634"/>
    <lineage>
        <taxon>Eukaryota</taxon>
        <taxon>Metazoa</taxon>
        <taxon>Ecdysozoa</taxon>
        <taxon>Arthropoda</taxon>
        <taxon>Hexapoda</taxon>
        <taxon>Insecta</taxon>
        <taxon>Pterygota</taxon>
        <taxon>Neoptera</taxon>
        <taxon>Endopterygota</taxon>
        <taxon>Coleoptera</taxon>
        <taxon>Polyphaga</taxon>
        <taxon>Cucujiformia</taxon>
        <taxon>Chrysomeloidea</taxon>
        <taxon>Cerambycidae</taxon>
        <taxon>Lepturinae</taxon>
        <taxon>Rhagiini</taxon>
        <taxon>Rhamnusium</taxon>
    </lineage>
</organism>
<sequence>MSRNRFQEIKKFLHFSDNTKLDKTDKMYKLRSLMQRLNKNFQKWGIFHQNLSIDEAMVKYFGHHSSKQFIRGKPVRFGYKDRMLCSSSGYCYKFDTYCGAKPMKDTDTHDRSKSSLPLGSLVVLDLLECVSQPSDHVLFFDNFFTSYHLMQTLRERGYRATGTVRENRTKKCPLPSVNAMKKDERGVFNYICDKTSSVLFVRWKDNNVVTTATNYDTIEPLSKVKRWSSAKKEKIDVPQPQLFSKYNASMGGVDLLDQAVNNYRINIQGKKWWWPLFTHAKRISRKCLEDTKFIL</sequence>
<reference evidence="2" key="1">
    <citation type="journal article" date="2023" name="Insect Mol. Biol.">
        <title>Genome sequencing provides insights into the evolution of gene families encoding plant cell wall-degrading enzymes in longhorned beetles.</title>
        <authorList>
            <person name="Shin N.R."/>
            <person name="Okamura Y."/>
            <person name="Kirsch R."/>
            <person name="Pauchet Y."/>
        </authorList>
    </citation>
    <scope>NUCLEOTIDE SEQUENCE</scope>
    <source>
        <strain evidence="2">RBIC_L_NR</strain>
    </source>
</reference>
<dbReference type="GO" id="GO:0043565">
    <property type="term" value="F:sequence-specific DNA binding"/>
    <property type="evidence" value="ECO:0007669"/>
    <property type="project" value="TreeGrafter"/>
</dbReference>
<comment type="caution">
    <text evidence="2">The sequence shown here is derived from an EMBL/GenBank/DDBJ whole genome shotgun (WGS) entry which is preliminary data.</text>
</comment>
<dbReference type="EMBL" id="JANEYF010000583">
    <property type="protein sequence ID" value="KAJ8969183.1"/>
    <property type="molecule type" value="Genomic_DNA"/>
</dbReference>